<comment type="similarity">
    <text evidence="11 12">Belongs to the class-I aminoacyl-tRNA synthetase family. ValS type 1 subfamily.</text>
</comment>
<dbReference type="PANTHER" id="PTHR11946:SF93">
    <property type="entry name" value="VALINE--TRNA LIGASE, CHLOROPLASTIC_MITOCHONDRIAL 2"/>
    <property type="match status" value="1"/>
</dbReference>
<dbReference type="PANTHER" id="PTHR11946">
    <property type="entry name" value="VALYL-TRNA SYNTHETASES"/>
    <property type="match status" value="1"/>
</dbReference>
<dbReference type="NCBIfam" id="TIGR00422">
    <property type="entry name" value="valS"/>
    <property type="match status" value="1"/>
</dbReference>
<comment type="subunit">
    <text evidence="2 12">Monomer.</text>
</comment>
<dbReference type="Pfam" id="PF10458">
    <property type="entry name" value="Val_tRNA-synt_C"/>
    <property type="match status" value="1"/>
</dbReference>
<keyword evidence="5 12" id="KW-0547">Nucleotide-binding</keyword>
<dbReference type="SUPFAM" id="SSF50677">
    <property type="entry name" value="ValRS/IleRS/LeuRS editing domain"/>
    <property type="match status" value="1"/>
</dbReference>
<dbReference type="AlphaFoldDB" id="A0A1T4KZR9"/>
<accession>A0A1T4KZR9</accession>
<comment type="domain">
    <text evidence="12">ValRS has two distinct active sites: one for aminoacylation and one for editing. The misactivated threonine is translocated from the active site to the editing site.</text>
</comment>
<keyword evidence="7 12" id="KW-0648">Protein biosynthesis</keyword>
<feature type="short sequence motif" description="'HIGH' region" evidence="12">
    <location>
        <begin position="40"/>
        <end position="50"/>
    </location>
</feature>
<dbReference type="Gene3D" id="1.10.730.10">
    <property type="entry name" value="Isoleucyl-tRNA Synthetase, Domain 1"/>
    <property type="match status" value="1"/>
</dbReference>
<dbReference type="SUPFAM" id="SSF46589">
    <property type="entry name" value="tRNA-binding arm"/>
    <property type="match status" value="1"/>
</dbReference>
<dbReference type="EC" id="6.1.1.9" evidence="12"/>
<comment type="subcellular location">
    <subcellularLocation>
        <location evidence="1 12">Cytoplasm</location>
    </subcellularLocation>
</comment>
<dbReference type="InterPro" id="IPR009008">
    <property type="entry name" value="Val/Leu/Ile-tRNA-synth_edit"/>
</dbReference>
<evidence type="ECO:0000256" key="11">
    <source>
        <dbReference type="ARBA" id="ARBA00060830"/>
    </source>
</evidence>
<comment type="catalytic activity">
    <reaction evidence="10 12">
        <text>tRNA(Val) + L-valine + ATP = L-valyl-tRNA(Val) + AMP + diphosphate</text>
        <dbReference type="Rhea" id="RHEA:10704"/>
        <dbReference type="Rhea" id="RHEA-COMP:9672"/>
        <dbReference type="Rhea" id="RHEA-COMP:9708"/>
        <dbReference type="ChEBI" id="CHEBI:30616"/>
        <dbReference type="ChEBI" id="CHEBI:33019"/>
        <dbReference type="ChEBI" id="CHEBI:57762"/>
        <dbReference type="ChEBI" id="CHEBI:78442"/>
        <dbReference type="ChEBI" id="CHEBI:78537"/>
        <dbReference type="ChEBI" id="CHEBI:456215"/>
        <dbReference type="EC" id="6.1.1.9"/>
    </reaction>
</comment>
<dbReference type="InterPro" id="IPR002303">
    <property type="entry name" value="Valyl-tRNA_ligase"/>
</dbReference>
<dbReference type="NCBIfam" id="NF004349">
    <property type="entry name" value="PRK05729.1"/>
    <property type="match status" value="1"/>
</dbReference>
<comment type="domain">
    <text evidence="12">The C-terminal coiled-coil domain is crucial for aminoacylation activity.</text>
</comment>
<reference evidence="16 17" key="1">
    <citation type="submission" date="2017-02" db="EMBL/GenBank/DDBJ databases">
        <authorList>
            <person name="Peterson S.W."/>
        </authorList>
    </citation>
    <scope>NUCLEOTIDE SEQUENCE [LARGE SCALE GENOMIC DNA]</scope>
    <source>
        <strain evidence="16 17">ATCC 43854</strain>
    </source>
</reference>
<feature type="domain" description="Methionyl/Valyl/Leucyl/Isoleucyl-tRNA synthetase anticodon-binding" evidence="14">
    <location>
        <begin position="643"/>
        <end position="791"/>
    </location>
</feature>
<keyword evidence="9 12" id="KW-0030">Aminoacyl-tRNA synthetase</keyword>
<dbReference type="EMBL" id="FUWU01000008">
    <property type="protein sequence ID" value="SJZ47863.1"/>
    <property type="molecule type" value="Genomic_DNA"/>
</dbReference>
<dbReference type="InterPro" id="IPR002300">
    <property type="entry name" value="aa-tRNA-synth_Ia"/>
</dbReference>
<gene>
    <name evidence="12" type="primary">valS</name>
    <name evidence="16" type="ORF">SAMN02745108_00711</name>
</gene>
<dbReference type="SUPFAM" id="SSF52374">
    <property type="entry name" value="Nucleotidylyl transferase"/>
    <property type="match status" value="1"/>
</dbReference>
<evidence type="ECO:0000256" key="12">
    <source>
        <dbReference type="HAMAP-Rule" id="MF_02004"/>
    </source>
</evidence>
<keyword evidence="8 12" id="KW-0175">Coiled coil</keyword>
<evidence type="ECO:0000256" key="6">
    <source>
        <dbReference type="ARBA" id="ARBA00022840"/>
    </source>
</evidence>
<dbReference type="FunFam" id="1.10.287.380:FF:000001">
    <property type="entry name" value="Valine--tRNA ligase"/>
    <property type="match status" value="1"/>
</dbReference>
<evidence type="ECO:0000313" key="17">
    <source>
        <dbReference type="Proteomes" id="UP000190449"/>
    </source>
</evidence>
<comment type="caution">
    <text evidence="12">Lacks conserved residue(s) required for the propagation of feature annotation.</text>
</comment>
<dbReference type="PRINTS" id="PR00986">
    <property type="entry name" value="TRNASYNTHVAL"/>
</dbReference>
<dbReference type="Gene3D" id="1.10.287.380">
    <property type="entry name" value="Valyl-tRNA synthetase, C-terminal domain"/>
    <property type="match status" value="1"/>
</dbReference>
<evidence type="ECO:0000256" key="10">
    <source>
        <dbReference type="ARBA" id="ARBA00047552"/>
    </source>
</evidence>
<sequence length="915" mass="103292">MESRYNSSEVEARWHKTWAEKNSFAPSGKGEPFSIVIPPPNVTGALHLGHALNDTLQDILVRYRRKTGRDTLWIPGTDHAGIATQAVVEKRLFQDEHKTRHDIGREALVERIWKWKDEYEARITKQLKSLGVSCDWSRQRFTLDPVCAKAVRHAFFNLFKKGLIYRGKRLVNWDTKLQTAVADDEIYHEHVKGHFWTFKYPLADGSGFIPVSTTRPETIMGDTALAVHPTDERYAKFIGKMLKVPFVNREIPVIADAILVDKDFGTGSVKVTPAHDPNDYATGLRHKLPMINIMNDDGTLNENAGKFQGMKGQAARDAVVAGLEELGLLIKVEDHEMEVGHSDRSKTVIEPYLSDQWFVKMDVLAENAMNAVKSGEIKILPERYANKYLDWLGEKRDWCISRQLWWGHRIPIWHTDATEEELKAAFGDRKDIYFYKAENGGYLVCSQEENLKEDAIPGRRLKQEEDVLDTWFSSGLWPHSTMGWPEETETLKRYYPTSVLVTSRDIITLWVARMVLFSQENMGTVPFHTVYIHPKILDGNGQTMSKSKGNGVDPMDIERKYGTDALRFVMASLCTDNQDVRLPVKKEKQEDGTEINTSEKFEIGRNFSNKLWNACRFLYPHLEQAGALASELPMDSALFALEDRWILSRLQTTIKDATRMLEEYHFAELAGFLYRFVWDDVCSSYLEIKKAVINSETLTAEKKNAMAILSYVLKNVLDLLHPVMPFITEELNSILFQGSEMVISRAWPKADESLIDAKIEAAFDQAFAVVEAVRGVRGRYSVSPATKLKAVVNVDDATTEKSVNACLAIITELGGIDSITVAVNAEKPKFSASAVVPGGELYIPLEGILDPAAEIARLEKEIEKAKSFAASIERKLSNEKFVNGAPEAVVNAERTKLATQQDIIAKNEKALAELK</sequence>
<keyword evidence="4 12" id="KW-0436">Ligase</keyword>
<evidence type="ECO:0000259" key="13">
    <source>
        <dbReference type="Pfam" id="PF00133"/>
    </source>
</evidence>
<dbReference type="RefSeq" id="WP_078775804.1">
    <property type="nucleotide sequence ID" value="NZ_FUWU01000008.1"/>
</dbReference>
<dbReference type="PROSITE" id="PS00178">
    <property type="entry name" value="AA_TRNA_LIGASE_I"/>
    <property type="match status" value="1"/>
</dbReference>
<dbReference type="FunFam" id="3.90.740.10:FF:000010">
    <property type="entry name" value="Valine--tRNA ligase"/>
    <property type="match status" value="1"/>
</dbReference>
<organism evidence="16 17">
    <name type="scientific">Fibrobacter intestinalis</name>
    <dbReference type="NCBI Taxonomy" id="28122"/>
    <lineage>
        <taxon>Bacteria</taxon>
        <taxon>Pseudomonadati</taxon>
        <taxon>Fibrobacterota</taxon>
        <taxon>Fibrobacteria</taxon>
        <taxon>Fibrobacterales</taxon>
        <taxon>Fibrobacteraceae</taxon>
        <taxon>Fibrobacter</taxon>
    </lineage>
</organism>
<evidence type="ECO:0000256" key="5">
    <source>
        <dbReference type="ARBA" id="ARBA00022741"/>
    </source>
</evidence>
<dbReference type="HAMAP" id="MF_02004">
    <property type="entry name" value="Val_tRNA_synth_type1"/>
    <property type="match status" value="1"/>
</dbReference>
<evidence type="ECO:0000256" key="1">
    <source>
        <dbReference type="ARBA" id="ARBA00004496"/>
    </source>
</evidence>
<feature type="domain" description="Aminoacyl-tRNA synthetase class Ia" evidence="13">
    <location>
        <begin position="14"/>
        <end position="581"/>
    </location>
</feature>
<name>A0A1T4KZR9_9BACT</name>
<comment type="function">
    <text evidence="12">Catalyzes the attachment of valine to tRNA(Val). As ValRS can inadvertently accommodate and process structurally similar amino acids such as threonine, to avoid such errors, it has a 'posttransfer' editing activity that hydrolyzes mischarged Thr-tRNA(Val) in a tRNA-dependent manner.</text>
</comment>
<dbReference type="Proteomes" id="UP000190449">
    <property type="component" value="Unassembled WGS sequence"/>
</dbReference>
<evidence type="ECO:0000313" key="16">
    <source>
        <dbReference type="EMBL" id="SJZ47863.1"/>
    </source>
</evidence>
<dbReference type="InterPro" id="IPR014729">
    <property type="entry name" value="Rossmann-like_a/b/a_fold"/>
</dbReference>
<dbReference type="GO" id="GO:0002161">
    <property type="term" value="F:aminoacyl-tRNA deacylase activity"/>
    <property type="evidence" value="ECO:0007669"/>
    <property type="project" value="InterPro"/>
</dbReference>
<dbReference type="InterPro" id="IPR010978">
    <property type="entry name" value="tRNA-bd_arm"/>
</dbReference>
<dbReference type="InterPro" id="IPR013155">
    <property type="entry name" value="M/V/L/I-tRNA-synth_anticd-bd"/>
</dbReference>
<dbReference type="Gene3D" id="3.40.50.620">
    <property type="entry name" value="HUPs"/>
    <property type="match status" value="2"/>
</dbReference>
<dbReference type="GO" id="GO:0005829">
    <property type="term" value="C:cytosol"/>
    <property type="evidence" value="ECO:0007669"/>
    <property type="project" value="TreeGrafter"/>
</dbReference>
<proteinExistence type="inferred from homology"/>
<dbReference type="STRING" id="28122.SAMN02745108_00711"/>
<dbReference type="InterPro" id="IPR009080">
    <property type="entry name" value="tRNAsynth_Ia_anticodon-bd"/>
</dbReference>
<evidence type="ECO:0000256" key="8">
    <source>
        <dbReference type="ARBA" id="ARBA00023054"/>
    </source>
</evidence>
<dbReference type="FunFam" id="3.40.50.620:FF:000032">
    <property type="entry name" value="Valine--tRNA ligase"/>
    <property type="match status" value="1"/>
</dbReference>
<keyword evidence="3 12" id="KW-0963">Cytoplasm</keyword>
<dbReference type="InterPro" id="IPR033705">
    <property type="entry name" value="Anticodon_Ia_Val"/>
</dbReference>
<evidence type="ECO:0000256" key="2">
    <source>
        <dbReference type="ARBA" id="ARBA00011245"/>
    </source>
</evidence>
<evidence type="ECO:0000256" key="7">
    <source>
        <dbReference type="ARBA" id="ARBA00022917"/>
    </source>
</evidence>
<dbReference type="GO" id="GO:0005524">
    <property type="term" value="F:ATP binding"/>
    <property type="evidence" value="ECO:0007669"/>
    <property type="project" value="UniProtKB-UniRule"/>
</dbReference>
<protein>
    <recommendedName>
        <fullName evidence="12">Valine--tRNA ligase</fullName>
        <ecNumber evidence="12">6.1.1.9</ecNumber>
    </recommendedName>
    <alternativeName>
        <fullName evidence="12">Valyl-tRNA synthetase</fullName>
        <shortName evidence="12">ValRS</shortName>
    </alternativeName>
</protein>
<feature type="domain" description="Valyl-tRNA synthetase tRNA-binding arm" evidence="15">
    <location>
        <begin position="852"/>
        <end position="915"/>
    </location>
</feature>
<dbReference type="Pfam" id="PF00133">
    <property type="entry name" value="tRNA-synt_1"/>
    <property type="match status" value="1"/>
</dbReference>
<dbReference type="InterPro" id="IPR019499">
    <property type="entry name" value="Val-tRNA_synth_tRNA-bd"/>
</dbReference>
<dbReference type="InterPro" id="IPR001412">
    <property type="entry name" value="aa-tRNA-synth_I_CS"/>
</dbReference>
<evidence type="ECO:0000256" key="9">
    <source>
        <dbReference type="ARBA" id="ARBA00023146"/>
    </source>
</evidence>
<evidence type="ECO:0000259" key="15">
    <source>
        <dbReference type="Pfam" id="PF10458"/>
    </source>
</evidence>
<evidence type="ECO:0000256" key="3">
    <source>
        <dbReference type="ARBA" id="ARBA00022490"/>
    </source>
</evidence>
<feature type="binding site" evidence="12">
    <location>
        <position position="546"/>
    </location>
    <ligand>
        <name>ATP</name>
        <dbReference type="ChEBI" id="CHEBI:30616"/>
    </ligand>
</feature>
<dbReference type="SUPFAM" id="SSF47323">
    <property type="entry name" value="Anticodon-binding domain of a subclass of class I aminoacyl-tRNA synthetases"/>
    <property type="match status" value="1"/>
</dbReference>
<dbReference type="GO" id="GO:0006438">
    <property type="term" value="P:valyl-tRNA aminoacylation"/>
    <property type="evidence" value="ECO:0007669"/>
    <property type="project" value="UniProtKB-UniRule"/>
</dbReference>
<dbReference type="GO" id="GO:0004832">
    <property type="term" value="F:valine-tRNA ligase activity"/>
    <property type="evidence" value="ECO:0007669"/>
    <property type="project" value="UniProtKB-UniRule"/>
</dbReference>
<evidence type="ECO:0000259" key="14">
    <source>
        <dbReference type="Pfam" id="PF08264"/>
    </source>
</evidence>
<evidence type="ECO:0000256" key="4">
    <source>
        <dbReference type="ARBA" id="ARBA00022598"/>
    </source>
</evidence>
<dbReference type="Pfam" id="PF08264">
    <property type="entry name" value="Anticodon_1"/>
    <property type="match status" value="1"/>
</dbReference>
<dbReference type="CDD" id="cd00817">
    <property type="entry name" value="ValRS_core"/>
    <property type="match status" value="1"/>
</dbReference>
<dbReference type="CDD" id="cd07962">
    <property type="entry name" value="Anticodon_Ia_Val"/>
    <property type="match status" value="1"/>
</dbReference>
<dbReference type="Gene3D" id="3.90.740.10">
    <property type="entry name" value="Valyl/Leucyl/Isoleucyl-tRNA synthetase, editing domain"/>
    <property type="match status" value="1"/>
</dbReference>
<keyword evidence="6 12" id="KW-0067">ATP-binding</keyword>
<dbReference type="InterPro" id="IPR037118">
    <property type="entry name" value="Val-tRNA_synth_C_sf"/>
</dbReference>